<dbReference type="SUPFAM" id="SSF56507">
    <property type="entry name" value="Methionine synthase activation domain-like"/>
    <property type="match status" value="1"/>
</dbReference>
<dbReference type="AlphaFoldDB" id="A0A1H0SY24"/>
<evidence type="ECO:0000313" key="1">
    <source>
        <dbReference type="EMBL" id="SDP46772.1"/>
    </source>
</evidence>
<accession>A0A1H0SY24</accession>
<dbReference type="GO" id="GO:0008705">
    <property type="term" value="F:methionine synthase activity"/>
    <property type="evidence" value="ECO:0007669"/>
    <property type="project" value="InterPro"/>
</dbReference>
<reference evidence="1 2" key="1">
    <citation type="submission" date="2016-10" db="EMBL/GenBank/DDBJ databases">
        <authorList>
            <person name="de Groot N.N."/>
        </authorList>
    </citation>
    <scope>NUCLEOTIDE SEQUENCE [LARGE SCALE GENOMIC DNA]</scope>
    <source>
        <strain evidence="1 2">S137</strain>
    </source>
</reference>
<dbReference type="Gene3D" id="3.40.109.40">
    <property type="match status" value="1"/>
</dbReference>
<gene>
    <name evidence="1" type="ORF">SAMN05216366_12032</name>
</gene>
<evidence type="ECO:0000313" key="2">
    <source>
        <dbReference type="Proteomes" id="UP000182412"/>
    </source>
</evidence>
<protein>
    <recommendedName>
        <fullName evidence="3">Vitamin B12 dependent methionine synthase, activation domain</fullName>
    </recommendedName>
</protein>
<dbReference type="OrthoDB" id="9816190at2"/>
<name>A0A1H0SY24_SELRU</name>
<organism evidence="1 2">
    <name type="scientific">Selenomonas ruminantium</name>
    <dbReference type="NCBI Taxonomy" id="971"/>
    <lineage>
        <taxon>Bacteria</taxon>
        <taxon>Bacillati</taxon>
        <taxon>Bacillota</taxon>
        <taxon>Negativicutes</taxon>
        <taxon>Selenomonadales</taxon>
        <taxon>Selenomonadaceae</taxon>
        <taxon>Selenomonas</taxon>
    </lineage>
</organism>
<dbReference type="RefSeq" id="WP_074572652.1">
    <property type="nucleotide sequence ID" value="NZ_FNJQ01000020.1"/>
</dbReference>
<dbReference type="Proteomes" id="UP000182412">
    <property type="component" value="Unassembled WGS sequence"/>
</dbReference>
<dbReference type="InterPro" id="IPR037010">
    <property type="entry name" value="VitB12-dep_Met_synth_activ_sf"/>
</dbReference>
<sequence length="224" mass="24615">MPIYNTPLLAIDAKETRRYAGLQKAQDFSEDKILAACQDARLLAQPRSVWEIYDYDCEKQEIQSDPPCRIQGEKIGQHLAGCEKVILLAATVGDDIEEDVTQRFNAGEYSMAVLLDAAATAAVEQVADGLEKALAPKMAAQGFGMKWRFSPGYGDWPLEQQPELIRLSHAQSIGVGLSSSMMLVPRKSVTAIIGLYRKQENSEIKHSPNGCAACSQLNCPSRKK</sequence>
<dbReference type="EMBL" id="FNJQ01000020">
    <property type="protein sequence ID" value="SDP46772.1"/>
    <property type="molecule type" value="Genomic_DNA"/>
</dbReference>
<proteinExistence type="predicted"/>
<evidence type="ECO:0008006" key="3">
    <source>
        <dbReference type="Google" id="ProtNLM"/>
    </source>
</evidence>